<dbReference type="EMBL" id="JBBPBM010000015">
    <property type="protein sequence ID" value="KAK8559323.1"/>
    <property type="molecule type" value="Genomic_DNA"/>
</dbReference>
<evidence type="ECO:0000313" key="3">
    <source>
        <dbReference type="Proteomes" id="UP001472677"/>
    </source>
</evidence>
<dbReference type="InterPro" id="IPR026960">
    <property type="entry name" value="RVT-Znf"/>
</dbReference>
<proteinExistence type="predicted"/>
<evidence type="ECO:0000259" key="1">
    <source>
        <dbReference type="Pfam" id="PF13966"/>
    </source>
</evidence>
<feature type="domain" description="Reverse transcriptase zinc-binding" evidence="1">
    <location>
        <begin position="53"/>
        <end position="119"/>
    </location>
</feature>
<dbReference type="Pfam" id="PF13966">
    <property type="entry name" value="zf-RVT"/>
    <property type="match status" value="1"/>
</dbReference>
<name>A0ABR2EF94_9ROSI</name>
<gene>
    <name evidence="2" type="ORF">V6N12_042602</name>
</gene>
<organism evidence="2 3">
    <name type="scientific">Hibiscus sabdariffa</name>
    <name type="common">roselle</name>
    <dbReference type="NCBI Taxonomy" id="183260"/>
    <lineage>
        <taxon>Eukaryota</taxon>
        <taxon>Viridiplantae</taxon>
        <taxon>Streptophyta</taxon>
        <taxon>Embryophyta</taxon>
        <taxon>Tracheophyta</taxon>
        <taxon>Spermatophyta</taxon>
        <taxon>Magnoliopsida</taxon>
        <taxon>eudicotyledons</taxon>
        <taxon>Gunneridae</taxon>
        <taxon>Pentapetalae</taxon>
        <taxon>rosids</taxon>
        <taxon>malvids</taxon>
        <taxon>Malvales</taxon>
        <taxon>Malvaceae</taxon>
        <taxon>Malvoideae</taxon>
        <taxon>Hibiscus</taxon>
    </lineage>
</organism>
<protein>
    <recommendedName>
        <fullName evidence="1">Reverse transcriptase zinc-binding domain-containing protein</fullName>
    </recommendedName>
</protein>
<reference evidence="2 3" key="1">
    <citation type="journal article" date="2024" name="G3 (Bethesda)">
        <title>Genome assembly of Hibiscus sabdariffa L. provides insights into metabolisms of medicinal natural products.</title>
        <authorList>
            <person name="Kim T."/>
        </authorList>
    </citation>
    <scope>NUCLEOTIDE SEQUENCE [LARGE SCALE GENOMIC DNA]</scope>
    <source>
        <strain evidence="2">TK-2024</strain>
        <tissue evidence="2">Old leaves</tissue>
    </source>
</reference>
<accession>A0ABR2EF94</accession>
<keyword evidence="3" id="KW-1185">Reference proteome</keyword>
<sequence length="172" mass="19461">MFDMVTSSGDWNRDLISRCLPNEVLQHIATIPPSRSDIGSDMVGWHWESNRCFLTKSAYTALSPSMASGCDQTWRKIWKLKVMDQVKVLMWLAYHDRLLTNVERCRRHLGDSDVCSLYCVNSFGAQPNNSDSLLSAHVVWQKPSIGWVKVNCDGARRLSDGMTVARGLIRDA</sequence>
<comment type="caution">
    <text evidence="2">The sequence shown here is derived from an EMBL/GenBank/DDBJ whole genome shotgun (WGS) entry which is preliminary data.</text>
</comment>
<evidence type="ECO:0000313" key="2">
    <source>
        <dbReference type="EMBL" id="KAK8559323.1"/>
    </source>
</evidence>
<dbReference type="Proteomes" id="UP001472677">
    <property type="component" value="Unassembled WGS sequence"/>
</dbReference>